<evidence type="ECO:0008006" key="2">
    <source>
        <dbReference type="Google" id="ProtNLM"/>
    </source>
</evidence>
<dbReference type="EMBL" id="BARS01000735">
    <property type="protein sequence ID" value="GAF81837.1"/>
    <property type="molecule type" value="Genomic_DNA"/>
</dbReference>
<name>X0T0X9_9ZZZZ</name>
<sequence length="143" mass="15784">MGKTYTSIEIDLPSGICFSYVKNSLKSPKFVAVYKTLHEGREYSGQIVEESENQRLVIEESAIDGVTRIRHSGWTITYDFDEIAPTKTRVAVSVEYGTFLALMGMTTTKVQSINEVLSRVNSLIALEHGQELASCEQADAADG</sequence>
<evidence type="ECO:0000313" key="1">
    <source>
        <dbReference type="EMBL" id="GAF81837.1"/>
    </source>
</evidence>
<accession>X0T0X9</accession>
<comment type="caution">
    <text evidence="1">The sequence shown here is derived from an EMBL/GenBank/DDBJ whole genome shotgun (WGS) entry which is preliminary data.</text>
</comment>
<dbReference type="AlphaFoldDB" id="X0T0X9"/>
<organism evidence="1">
    <name type="scientific">marine sediment metagenome</name>
    <dbReference type="NCBI Taxonomy" id="412755"/>
    <lineage>
        <taxon>unclassified sequences</taxon>
        <taxon>metagenomes</taxon>
        <taxon>ecological metagenomes</taxon>
    </lineage>
</organism>
<gene>
    <name evidence="1" type="ORF">S01H1_01650</name>
</gene>
<reference evidence="1" key="1">
    <citation type="journal article" date="2014" name="Front. Microbiol.">
        <title>High frequency of phylogenetically diverse reductive dehalogenase-homologous genes in deep subseafloor sedimentary metagenomes.</title>
        <authorList>
            <person name="Kawai M."/>
            <person name="Futagami T."/>
            <person name="Toyoda A."/>
            <person name="Takaki Y."/>
            <person name="Nishi S."/>
            <person name="Hori S."/>
            <person name="Arai W."/>
            <person name="Tsubouchi T."/>
            <person name="Morono Y."/>
            <person name="Uchiyama I."/>
            <person name="Ito T."/>
            <person name="Fujiyama A."/>
            <person name="Inagaki F."/>
            <person name="Takami H."/>
        </authorList>
    </citation>
    <scope>NUCLEOTIDE SEQUENCE</scope>
    <source>
        <strain evidence="1">Expedition CK06-06</strain>
    </source>
</reference>
<protein>
    <recommendedName>
        <fullName evidence="2">SRPBCC family protein</fullName>
    </recommendedName>
</protein>
<proteinExistence type="predicted"/>